<sequence>GTVPDQRGLFQRGQISVGAGGQVQAEPGDGAERGAAAERLRHETSGRHQGHRQEDRRRLCGTAGQAGAAVPDRPEPRNQAELPEDGVSERGLLVSRTSTSRMKEDLKLGSS</sequence>
<feature type="region of interest" description="Disordered" evidence="1">
    <location>
        <begin position="1"/>
        <end position="111"/>
    </location>
</feature>
<accession>Q4THW3</accession>
<feature type="non-terminal residue" evidence="2">
    <location>
        <position position="1"/>
    </location>
</feature>
<reference evidence="2" key="1">
    <citation type="journal article" date="2004" name="Nature">
        <title>Genome duplication in the teleost fish Tetraodon nigroviridis reveals the early vertebrate proto-karyotype.</title>
        <authorList>
            <person name="Jaillon O."/>
            <person name="Aury J.-M."/>
            <person name="Brunet F."/>
            <person name="Petit J.-L."/>
            <person name="Stange-Thomann N."/>
            <person name="Mauceli E."/>
            <person name="Bouneau L."/>
            <person name="Fischer C."/>
            <person name="Ozouf-Costaz C."/>
            <person name="Bernot A."/>
            <person name="Nicaud S."/>
            <person name="Jaffe D."/>
            <person name="Fisher S."/>
            <person name="Lutfalla G."/>
            <person name="Dossat C."/>
            <person name="Segurens B."/>
            <person name="Dasilva C."/>
            <person name="Salanoubat M."/>
            <person name="Levy M."/>
            <person name="Boudet N."/>
            <person name="Castellano S."/>
            <person name="Anthouard V."/>
            <person name="Jubin C."/>
            <person name="Castelli V."/>
            <person name="Katinka M."/>
            <person name="Vacherie B."/>
            <person name="Biemont C."/>
            <person name="Skalli Z."/>
            <person name="Cattolico L."/>
            <person name="Poulain J."/>
            <person name="De Berardinis V."/>
            <person name="Cruaud C."/>
            <person name="Duprat S."/>
            <person name="Brottier P."/>
            <person name="Coutanceau J.-P."/>
            <person name="Gouzy J."/>
            <person name="Parra G."/>
            <person name="Lardier G."/>
            <person name="Chapple C."/>
            <person name="McKernan K.J."/>
            <person name="McEwan P."/>
            <person name="Bosak S."/>
            <person name="Kellis M."/>
            <person name="Volff J.-N."/>
            <person name="Guigo R."/>
            <person name="Zody M.C."/>
            <person name="Mesirov J."/>
            <person name="Lindblad-Toh K."/>
            <person name="Birren B."/>
            <person name="Nusbaum C."/>
            <person name="Kahn D."/>
            <person name="Robinson-Rechavi M."/>
            <person name="Laudet V."/>
            <person name="Schachter V."/>
            <person name="Quetier F."/>
            <person name="Saurin W."/>
            <person name="Scarpelli C."/>
            <person name="Wincker P."/>
            <person name="Lander E.S."/>
            <person name="Weissenbach J."/>
            <person name="Roest Crollius H."/>
        </authorList>
    </citation>
    <scope>NUCLEOTIDE SEQUENCE [LARGE SCALE GENOMIC DNA]</scope>
</reference>
<reference evidence="2" key="2">
    <citation type="submission" date="2004-02" db="EMBL/GenBank/DDBJ databases">
        <authorList>
            <consortium name="Genoscope"/>
            <consortium name="Whitehead Institute Centre for Genome Research"/>
        </authorList>
    </citation>
    <scope>NUCLEOTIDE SEQUENCE</scope>
</reference>
<dbReference type="AlphaFoldDB" id="Q4THW3"/>
<dbReference type="KEGG" id="tng:GSTEN00000339G001"/>
<evidence type="ECO:0000313" key="2">
    <source>
        <dbReference type="EMBL" id="CAF87519.1"/>
    </source>
</evidence>
<organism evidence="2">
    <name type="scientific">Tetraodon nigroviridis</name>
    <name type="common">Spotted green pufferfish</name>
    <name type="synonym">Chelonodon nigroviridis</name>
    <dbReference type="NCBI Taxonomy" id="99883"/>
    <lineage>
        <taxon>Eukaryota</taxon>
        <taxon>Metazoa</taxon>
        <taxon>Chordata</taxon>
        <taxon>Craniata</taxon>
        <taxon>Vertebrata</taxon>
        <taxon>Euteleostomi</taxon>
        <taxon>Actinopterygii</taxon>
        <taxon>Neopterygii</taxon>
        <taxon>Teleostei</taxon>
        <taxon>Neoteleostei</taxon>
        <taxon>Acanthomorphata</taxon>
        <taxon>Eupercaria</taxon>
        <taxon>Tetraodontiformes</taxon>
        <taxon>Tetradontoidea</taxon>
        <taxon>Tetraodontidae</taxon>
        <taxon>Tetraodon</taxon>
    </lineage>
</organism>
<name>Q4THW3_TETNG</name>
<comment type="caution">
    <text evidence="2">The sequence shown here is derived from an EMBL/GenBank/DDBJ whole genome shotgun (WGS) entry which is preliminary data.</text>
</comment>
<protein>
    <submittedName>
        <fullName evidence="2">(spotted green pufferfish) hypothetical protein</fullName>
    </submittedName>
</protein>
<dbReference type="EMBL" id="CAAE01002620">
    <property type="protein sequence ID" value="CAF87519.1"/>
    <property type="molecule type" value="Genomic_DNA"/>
</dbReference>
<evidence type="ECO:0000256" key="1">
    <source>
        <dbReference type="SAM" id="MobiDB-lite"/>
    </source>
</evidence>
<gene>
    <name evidence="2" type="ORF">GSTENG00000339001</name>
</gene>
<proteinExistence type="predicted"/>
<feature type="compositionally biased region" description="Basic and acidic residues" evidence="1">
    <location>
        <begin position="30"/>
        <end position="58"/>
    </location>
</feature>
<feature type="compositionally biased region" description="Basic and acidic residues" evidence="1">
    <location>
        <begin position="101"/>
        <end position="111"/>
    </location>
</feature>